<accession>E0SRD7</accession>
<sequence length="1055" mass="121978">MIKLMVYRDEIMNIIDTESILTSLGYEYLKRIEPPIEPERVSLRFIDIVPELKNFEIANYNIYRHQLESLEGLENGYNIILRSGTGSGKTEAWFFYFFNKAKRDPSYRAIALYPTLALANDQINRISRYSSTVGIKVMKLDAQYRDLIVRESGVAGLRRSIASSQLIITNPAFLLNEVKKLLLKPQASHLQSFFKKLNLLVIDEMDFYGPRSIALILAMMKILVDYSDVKPQIAILTATLANPEDVCIYLEKLTGRKCLVVDGKPFRVENRVYIVLGKNIRDIWEKMRGYSKEILRRDDVDRDIVRALNDFEFFRRNPYRVLQYLEALGFSVPSINMDYREIISNYSRDDGVTLVFTRSIARAEEVAKGVKEIVGDVVSAHHHLISKSLREIVEEKARRGEMKIIVSPRTLVQGIDIGTVVRVVHIGLPENIREFIHREGRKGRRREIPFTETVIIPSTRWDWEILSNGFEVLEKWLSLPLEKTIINPSNKYIKLFITLAKILSPWYRGDISKDEYEVLKEVKIVRADGSIDIDKAKYVWERINFYEFGPPYGVKRYIEEDGKLIPLEPIGHCDLVERFQIGCLDSSQDAMVIGIEKSHKGSKIVRYVLEKKLSKLNIFSIDALAEAFEEYRYIKMLWGEEISFLRDIARGKLHSYVLAVVYPPRQGFGELKKIPNRVLWQLISNRPRISRIGNRYIISYDRKTIYVPVETAGEYRDYTYGMIFDVEDSQDSTLLRIGLAYLMIILRKVYGIPFETIMYSVEKIGEKKFFTLHEPEAAGLIESIDWNLVRKVVEDYKPDELDIILMGQLDDIAYSELLSLGIDLSIVKNLVLKVIDYIQLMDRVSVLFRGRKFTIPKPSKALRLLSIDALSYTVNEEESIPKVVVGLDIYDGEEERNCVELYIRYPFTPPPKSLRDLENIVEDLVYYNDYSIIVFDRTSIVKELENANLKRLSKTVNEKAISLKDLFTKIGIETLSLGTILSEISIEGYDISSYIEDIIGLSKILIENMEDSYKMGKMSKKFIDSITRFLSARTKVLYILYLAMNSLIDEVNKKE</sequence>
<proteinExistence type="predicted"/>
<dbReference type="AlphaFoldDB" id="E0SRD7"/>
<dbReference type="Pfam" id="PF00270">
    <property type="entry name" value="DEAD"/>
    <property type="match status" value="1"/>
</dbReference>
<dbReference type="EMBL" id="CP002098">
    <property type="protein sequence ID" value="ADM28391.1"/>
    <property type="molecule type" value="Genomic_DNA"/>
</dbReference>
<dbReference type="GO" id="GO:0043138">
    <property type="term" value="F:3'-5' DNA helicase activity"/>
    <property type="evidence" value="ECO:0007669"/>
    <property type="project" value="TreeGrafter"/>
</dbReference>
<keyword evidence="2" id="KW-0067">ATP-binding</keyword>
<evidence type="ECO:0000259" key="4">
    <source>
        <dbReference type="PROSITE" id="PS51194"/>
    </source>
</evidence>
<dbReference type="PROSITE" id="PS51192">
    <property type="entry name" value="HELICASE_ATP_BIND_1"/>
    <property type="match status" value="1"/>
</dbReference>
<dbReference type="KEGG" id="iag:Igag_1589"/>
<dbReference type="BioCyc" id="IAGG583356:GHAH-1581-MONOMER"/>
<dbReference type="InterPro" id="IPR027417">
    <property type="entry name" value="P-loop_NTPase"/>
</dbReference>
<protein>
    <submittedName>
        <fullName evidence="5">DEAD/DEAH box helicase domain protein</fullName>
    </submittedName>
</protein>
<dbReference type="PANTHER" id="PTHR47957">
    <property type="entry name" value="ATP-DEPENDENT HELICASE HRQ1"/>
    <property type="match status" value="1"/>
</dbReference>
<dbReference type="Pfam" id="PF00271">
    <property type="entry name" value="Helicase_C"/>
    <property type="match status" value="1"/>
</dbReference>
<dbReference type="InterPro" id="IPR001650">
    <property type="entry name" value="Helicase_C-like"/>
</dbReference>
<keyword evidence="5" id="KW-0378">Hydrolase</keyword>
<evidence type="ECO:0000313" key="5">
    <source>
        <dbReference type="EMBL" id="ADM28391.1"/>
    </source>
</evidence>
<feature type="domain" description="Helicase C-terminal" evidence="4">
    <location>
        <begin position="338"/>
        <end position="489"/>
    </location>
</feature>
<evidence type="ECO:0000256" key="2">
    <source>
        <dbReference type="ARBA" id="ARBA00022840"/>
    </source>
</evidence>
<gene>
    <name evidence="5" type="ordered locus">Igag_1589</name>
</gene>
<evidence type="ECO:0000259" key="3">
    <source>
        <dbReference type="PROSITE" id="PS51192"/>
    </source>
</evidence>
<reference evidence="5 6" key="1">
    <citation type="journal article" date="2010" name="Stand. Genomic Sci.">
        <title>Complete genome sequence of Ignisphaera aggregans type strain (AQ1.S1).</title>
        <authorList>
            <person name="Goker M."/>
            <person name="Held B."/>
            <person name="Lapidus A."/>
            <person name="Nolan M."/>
            <person name="Spring S."/>
            <person name="Yasawong M."/>
            <person name="Lucas S."/>
            <person name="Glavina Del Rio T."/>
            <person name="Tice H."/>
            <person name="Cheng J.F."/>
            <person name="Goodwin L."/>
            <person name="Tapia R."/>
            <person name="Pitluck S."/>
            <person name="Liolios K."/>
            <person name="Ivanova N."/>
            <person name="Mavromatis K."/>
            <person name="Mikhailova N."/>
            <person name="Pati A."/>
            <person name="Chen A."/>
            <person name="Palaniappan K."/>
            <person name="Brambilla E."/>
            <person name="Land M."/>
            <person name="Hauser L."/>
            <person name="Chang Y.J."/>
            <person name="Jeffries C.D."/>
            <person name="Brettin T."/>
            <person name="Detter J.C."/>
            <person name="Han C."/>
            <person name="Rohde M."/>
            <person name="Sikorski J."/>
            <person name="Woyke T."/>
            <person name="Bristow J."/>
            <person name="Eisen J.A."/>
            <person name="Markowitz V."/>
            <person name="Hugenholtz P."/>
            <person name="Kyrpides N.C."/>
            <person name="Klenk H.P."/>
        </authorList>
    </citation>
    <scope>NUCLEOTIDE SEQUENCE [LARGE SCALE GENOMIC DNA]</scope>
    <source>
        <strain evidence="6">DSM 17230 / JCM 13409 / AQ1.S1</strain>
    </source>
</reference>
<organism evidence="5 6">
    <name type="scientific">Ignisphaera aggregans (strain DSM 17230 / JCM 13409 / AQ1.S1)</name>
    <dbReference type="NCBI Taxonomy" id="583356"/>
    <lineage>
        <taxon>Archaea</taxon>
        <taxon>Thermoproteota</taxon>
        <taxon>Thermoprotei</taxon>
        <taxon>Desulfurococcales</taxon>
        <taxon>Desulfurococcaceae</taxon>
        <taxon>Ignisphaera</taxon>
    </lineage>
</organism>
<dbReference type="GO" id="GO:0003676">
    <property type="term" value="F:nucleic acid binding"/>
    <property type="evidence" value="ECO:0007669"/>
    <property type="project" value="InterPro"/>
</dbReference>
<dbReference type="GO" id="GO:0036297">
    <property type="term" value="P:interstrand cross-link repair"/>
    <property type="evidence" value="ECO:0007669"/>
    <property type="project" value="TreeGrafter"/>
</dbReference>
<dbReference type="InterPro" id="IPR011545">
    <property type="entry name" value="DEAD/DEAH_box_helicase_dom"/>
</dbReference>
<dbReference type="SMART" id="SM00490">
    <property type="entry name" value="HELICc"/>
    <property type="match status" value="1"/>
</dbReference>
<feature type="domain" description="Helicase ATP-binding" evidence="3">
    <location>
        <begin position="70"/>
        <end position="258"/>
    </location>
</feature>
<keyword evidence="1" id="KW-0547">Nucleotide-binding</keyword>
<dbReference type="PROSITE" id="PS51194">
    <property type="entry name" value="HELICASE_CTER"/>
    <property type="match status" value="1"/>
</dbReference>
<dbReference type="GO" id="GO:0006289">
    <property type="term" value="P:nucleotide-excision repair"/>
    <property type="evidence" value="ECO:0007669"/>
    <property type="project" value="TreeGrafter"/>
</dbReference>
<evidence type="ECO:0000313" key="6">
    <source>
        <dbReference type="Proteomes" id="UP000001304"/>
    </source>
</evidence>
<dbReference type="STRING" id="583356.Igag_1589"/>
<name>E0SRD7_IGNAA</name>
<dbReference type="SUPFAM" id="SSF52540">
    <property type="entry name" value="P-loop containing nucleoside triphosphate hydrolases"/>
    <property type="match status" value="1"/>
</dbReference>
<dbReference type="PANTHER" id="PTHR47957:SF3">
    <property type="entry name" value="ATP-DEPENDENT HELICASE HRQ1"/>
    <property type="match status" value="1"/>
</dbReference>
<dbReference type="GO" id="GO:0005524">
    <property type="term" value="F:ATP binding"/>
    <property type="evidence" value="ECO:0007669"/>
    <property type="project" value="UniProtKB-KW"/>
</dbReference>
<dbReference type="Proteomes" id="UP000001304">
    <property type="component" value="Chromosome"/>
</dbReference>
<dbReference type="HOGENOM" id="CLU_312314_0_0_2"/>
<keyword evidence="6" id="KW-1185">Reference proteome</keyword>
<keyword evidence="5" id="KW-0347">Helicase</keyword>
<evidence type="ECO:0000256" key="1">
    <source>
        <dbReference type="ARBA" id="ARBA00022741"/>
    </source>
</evidence>
<dbReference type="InterPro" id="IPR014001">
    <property type="entry name" value="Helicase_ATP-bd"/>
</dbReference>
<dbReference type="Gene3D" id="3.40.50.300">
    <property type="entry name" value="P-loop containing nucleotide triphosphate hydrolases"/>
    <property type="match status" value="2"/>
</dbReference>
<dbReference type="SMART" id="SM00487">
    <property type="entry name" value="DEXDc"/>
    <property type="match status" value="1"/>
</dbReference>